<name>A0ABP1FTW1_9CHLO</name>
<feature type="compositionally biased region" description="Low complexity" evidence="1">
    <location>
        <begin position="274"/>
        <end position="297"/>
    </location>
</feature>
<feature type="compositionally biased region" description="Low complexity" evidence="1">
    <location>
        <begin position="373"/>
        <end position="396"/>
    </location>
</feature>
<protein>
    <submittedName>
        <fullName evidence="2">G5839 protein</fullName>
    </submittedName>
</protein>
<dbReference type="Proteomes" id="UP001497392">
    <property type="component" value="Unassembled WGS sequence"/>
</dbReference>
<evidence type="ECO:0000256" key="1">
    <source>
        <dbReference type="SAM" id="MobiDB-lite"/>
    </source>
</evidence>
<keyword evidence="3" id="KW-1185">Reference proteome</keyword>
<sequence>MQSRGIVLKSIPVASAGKLDFSACRLVDFQWAGRPQALHVLCHSDADIISGALVARHLGRLPIAISASSCKKHQLDKWVRFARSRQQKKAGASSRVATSAERELLIESGAVITGRIRLLKIQVALKELERVCVGQQRDVLSLQQALASAQPASMATTKQGHAEHLAGPATKSGMGPQRTDQAMPDQPAAQACAVAPHSAEMSQHSAGMEESCQAAAVASDLQCHEALGGLGREPGEHPRPGKGKSRPPFMREMLSRQAAEAERRASARKRRRPQAAQGAATADSSGDAGAASAAARWARGKRPLGRDTSRPPMAGAPPSKQAPAAQGRQRSQKQRHGMTDCADGVRSTSSVEAARARLQVWTREQGLGSTVSGPGAAAQTAEADQAPAKEPAAAVEEAARHSKRRTREPYAQALLNIPKQLAACARRSIKATAASGQTGRRPKKRAQDAINGLIYTGVESIGAQNEEDIPPTDVEHSKHVLSAGRLTPTLVEDSVEAQLPKRAKMSSQAPNAQQGVTDDHKANSTPMAESIGKQQQTITELQAEIAKLKEAWRRDMTREREEAFLGLQQTLTGMMHN</sequence>
<organism evidence="2 3">
    <name type="scientific">Coccomyxa viridis</name>
    <dbReference type="NCBI Taxonomy" id="1274662"/>
    <lineage>
        <taxon>Eukaryota</taxon>
        <taxon>Viridiplantae</taxon>
        <taxon>Chlorophyta</taxon>
        <taxon>core chlorophytes</taxon>
        <taxon>Trebouxiophyceae</taxon>
        <taxon>Trebouxiophyceae incertae sedis</taxon>
        <taxon>Coccomyxaceae</taxon>
        <taxon>Coccomyxa</taxon>
    </lineage>
</organism>
<comment type="caution">
    <text evidence="2">The sequence shown here is derived from an EMBL/GenBank/DDBJ whole genome shotgun (WGS) entry which is preliminary data.</text>
</comment>
<feature type="region of interest" description="Disordered" evidence="1">
    <location>
        <begin position="503"/>
        <end position="525"/>
    </location>
</feature>
<evidence type="ECO:0000313" key="2">
    <source>
        <dbReference type="EMBL" id="CAL5223338.1"/>
    </source>
</evidence>
<accession>A0ABP1FTW1</accession>
<reference evidence="2 3" key="1">
    <citation type="submission" date="2024-06" db="EMBL/GenBank/DDBJ databases">
        <authorList>
            <person name="Kraege A."/>
            <person name="Thomma B."/>
        </authorList>
    </citation>
    <scope>NUCLEOTIDE SEQUENCE [LARGE SCALE GENOMIC DNA]</scope>
</reference>
<evidence type="ECO:0000313" key="3">
    <source>
        <dbReference type="Proteomes" id="UP001497392"/>
    </source>
</evidence>
<proteinExistence type="predicted"/>
<dbReference type="EMBL" id="CAXHTA020000008">
    <property type="protein sequence ID" value="CAL5223338.1"/>
    <property type="molecule type" value="Genomic_DNA"/>
</dbReference>
<feature type="compositionally biased region" description="Polar residues" evidence="1">
    <location>
        <begin position="505"/>
        <end position="516"/>
    </location>
</feature>
<gene>
    <name evidence="2" type="primary">g5839</name>
    <name evidence="2" type="ORF">VP750_LOCUS4997</name>
</gene>
<feature type="region of interest" description="Disordered" evidence="1">
    <location>
        <begin position="153"/>
        <end position="191"/>
    </location>
</feature>
<feature type="compositionally biased region" description="Low complexity" evidence="1">
    <location>
        <begin position="180"/>
        <end position="191"/>
    </location>
</feature>
<feature type="region of interest" description="Disordered" evidence="1">
    <location>
        <begin position="227"/>
        <end position="406"/>
    </location>
</feature>